<dbReference type="RefSeq" id="WP_004498854.1">
    <property type="nucleotide sequence ID" value="NZ_AFLV02000013.1"/>
</dbReference>
<proteinExistence type="predicted"/>
<organism evidence="2 3">
    <name type="scientific">Leptospira weilii str. 2006001853</name>
    <dbReference type="NCBI Taxonomy" id="1001589"/>
    <lineage>
        <taxon>Bacteria</taxon>
        <taxon>Pseudomonadati</taxon>
        <taxon>Spirochaetota</taxon>
        <taxon>Spirochaetia</taxon>
        <taxon>Leptospirales</taxon>
        <taxon>Leptospiraceae</taxon>
        <taxon>Leptospira</taxon>
    </lineage>
</organism>
<evidence type="ECO:0000256" key="1">
    <source>
        <dbReference type="SAM" id="MobiDB-lite"/>
    </source>
</evidence>
<sequence>MANETNDETKGKKMAKGEKKEKVVKEKPVPFIINSESEKETALLEIQEMLGKIENDSELKSWEEELTDINKRAVELKAQISDRKKSSSTEKKDMADKIVLIKAGLAEYEVNKALGKTA</sequence>
<gene>
    <name evidence="2" type="ORF">LEP1GSC036_2619</name>
</gene>
<evidence type="ECO:0000313" key="2">
    <source>
        <dbReference type="EMBL" id="EKR65775.1"/>
    </source>
</evidence>
<feature type="compositionally biased region" description="Basic and acidic residues" evidence="1">
    <location>
        <begin position="7"/>
        <end position="21"/>
    </location>
</feature>
<accession>A0A828Z5U4</accession>
<protein>
    <submittedName>
        <fullName evidence="2">Uncharacterized protein</fullName>
    </submittedName>
</protein>
<dbReference type="AlphaFoldDB" id="A0A828Z5U4"/>
<reference evidence="2 3" key="1">
    <citation type="submission" date="2012-10" db="EMBL/GenBank/DDBJ databases">
        <authorList>
            <person name="Harkins D.M."/>
            <person name="Durkin A.S."/>
            <person name="Brinkac L.M."/>
            <person name="Haft D.H."/>
            <person name="Selengut J.D."/>
            <person name="Sanka R."/>
            <person name="DePew J."/>
            <person name="Purushe J."/>
            <person name="Whelen A.C."/>
            <person name="Vinetz J.M."/>
            <person name="Sutton G.G."/>
            <person name="Nierman W.C."/>
            <person name="Fouts D.E."/>
        </authorList>
    </citation>
    <scope>NUCLEOTIDE SEQUENCE [LARGE SCALE GENOMIC DNA]</scope>
    <source>
        <strain evidence="2 3">2006001853</strain>
    </source>
</reference>
<comment type="caution">
    <text evidence="2">The sequence shown here is derived from an EMBL/GenBank/DDBJ whole genome shotgun (WGS) entry which is preliminary data.</text>
</comment>
<evidence type="ECO:0000313" key="3">
    <source>
        <dbReference type="Proteomes" id="UP000001338"/>
    </source>
</evidence>
<dbReference type="Proteomes" id="UP000001338">
    <property type="component" value="Unassembled WGS sequence"/>
</dbReference>
<dbReference type="EMBL" id="AFLV02000013">
    <property type="protein sequence ID" value="EKR65775.1"/>
    <property type="molecule type" value="Genomic_DNA"/>
</dbReference>
<name>A0A828Z5U4_9LEPT</name>
<feature type="region of interest" description="Disordered" evidence="1">
    <location>
        <begin position="1"/>
        <end position="21"/>
    </location>
</feature>